<dbReference type="InterPro" id="IPR042099">
    <property type="entry name" value="ANL_N_sf"/>
</dbReference>
<dbReference type="InterPro" id="IPR000873">
    <property type="entry name" value="AMP-dep_synth/lig_dom"/>
</dbReference>
<keyword evidence="6" id="KW-1185">Reference proteome</keyword>
<dbReference type="Gene3D" id="3.30.300.30">
    <property type="match status" value="1"/>
</dbReference>
<dbReference type="InterPro" id="IPR045851">
    <property type="entry name" value="AMP-bd_C_sf"/>
</dbReference>
<dbReference type="KEGG" id="asd:AS9A_0774"/>
<dbReference type="Gene3D" id="3.40.50.12780">
    <property type="entry name" value="N-terminal domain of ligase-like"/>
    <property type="match status" value="1"/>
</dbReference>
<protein>
    <submittedName>
        <fullName evidence="5">AMP-dependent synthetase and ligase</fullName>
    </submittedName>
</protein>
<evidence type="ECO:0000313" key="5">
    <source>
        <dbReference type="EMBL" id="AEF39228.1"/>
    </source>
</evidence>
<dbReference type="Pfam" id="PF13193">
    <property type="entry name" value="AMP-binding_C"/>
    <property type="match status" value="1"/>
</dbReference>
<evidence type="ECO:0000256" key="1">
    <source>
        <dbReference type="ARBA" id="ARBA00006432"/>
    </source>
</evidence>
<keyword evidence="2 5" id="KW-0436">Ligase</keyword>
<dbReference type="EMBL" id="CP002786">
    <property type="protein sequence ID" value="AEF39228.1"/>
    <property type="molecule type" value="Genomic_DNA"/>
</dbReference>
<feature type="domain" description="AMP-binding enzyme C-terminal" evidence="4">
    <location>
        <begin position="424"/>
        <end position="499"/>
    </location>
</feature>
<dbReference type="PANTHER" id="PTHR43201">
    <property type="entry name" value="ACYL-COA SYNTHETASE"/>
    <property type="match status" value="1"/>
</dbReference>
<dbReference type="InterPro" id="IPR020845">
    <property type="entry name" value="AMP-binding_CS"/>
</dbReference>
<dbReference type="Pfam" id="PF00501">
    <property type="entry name" value="AMP-binding"/>
    <property type="match status" value="1"/>
</dbReference>
<sequence>MTNPDTPGTAPFAPADLDAICATEGDRTLTWRAWNDQANRLASSLRSLGVGSGDRVAVRVHTRIEWLTISLAIAKLDAVLVAVNYRLAPPESVYILRDCKVRAAIVDDTDPAALVDAWTPLGLAAIVSLDVPTEGTHSYAALLEDGDPTHQPAHDLAHLIVYSSGTTGAPKGAPLNNWQNPPDPAVLGEYQRSVSFDLACGGPGNRMLINIPMHHGAGPTFTRVALATGGTVHFQRRFDPTEVLRLIHTHRLTHWIAVPTMLQRLLKIPADIRAGYDISSLRFVMGGAAPFAAELKQEAIDYFGHVLYEIYGATESGMIAGATPEDLRRHPHTSGRPFRHVDIRIVDADHRPVPAGVTGEITVRTPVVIGGYIGRGPLGPDKIDADGYYYTGDVGHLDADGYLFIYDRITDMIIAGGVNIYPAEIEAVIGTHPDIVNVAVIGLPDPDHGEQPYAFVQTIPGAALSADAVLTFCQGKLAKYKWPRGIEFIDEIPTSPIGKNLKRILREQISENAK</sequence>
<organism evidence="5 6">
    <name type="scientific">Hoyosella subflava (strain DSM 45089 / JCM 17490 / NBRC 109087 / DQS3-9A1)</name>
    <name type="common">Amycolicicoccus subflavus</name>
    <dbReference type="NCBI Taxonomy" id="443218"/>
    <lineage>
        <taxon>Bacteria</taxon>
        <taxon>Bacillati</taxon>
        <taxon>Actinomycetota</taxon>
        <taxon>Actinomycetes</taxon>
        <taxon>Mycobacteriales</taxon>
        <taxon>Hoyosellaceae</taxon>
        <taxon>Hoyosella</taxon>
    </lineage>
</organism>
<dbReference type="STRING" id="443218.AS9A_0774"/>
<proteinExistence type="inferred from homology"/>
<evidence type="ECO:0000256" key="2">
    <source>
        <dbReference type="ARBA" id="ARBA00022598"/>
    </source>
</evidence>
<dbReference type="HOGENOM" id="CLU_000022_59_10_11"/>
<dbReference type="GO" id="GO:0006631">
    <property type="term" value="P:fatty acid metabolic process"/>
    <property type="evidence" value="ECO:0007669"/>
    <property type="project" value="TreeGrafter"/>
</dbReference>
<dbReference type="PROSITE" id="PS00455">
    <property type="entry name" value="AMP_BINDING"/>
    <property type="match status" value="1"/>
</dbReference>
<evidence type="ECO:0000259" key="4">
    <source>
        <dbReference type="Pfam" id="PF13193"/>
    </source>
</evidence>
<comment type="similarity">
    <text evidence="1">Belongs to the ATP-dependent AMP-binding enzyme family.</text>
</comment>
<dbReference type="Proteomes" id="UP000009235">
    <property type="component" value="Chromosome"/>
</dbReference>
<dbReference type="PANTHER" id="PTHR43201:SF5">
    <property type="entry name" value="MEDIUM-CHAIN ACYL-COA LIGASE ACSF2, MITOCHONDRIAL"/>
    <property type="match status" value="1"/>
</dbReference>
<dbReference type="eggNOG" id="COG0318">
    <property type="taxonomic scope" value="Bacteria"/>
</dbReference>
<evidence type="ECO:0000259" key="3">
    <source>
        <dbReference type="Pfam" id="PF00501"/>
    </source>
</evidence>
<dbReference type="AlphaFoldDB" id="F6ELD6"/>
<dbReference type="InterPro" id="IPR025110">
    <property type="entry name" value="AMP-bd_C"/>
</dbReference>
<dbReference type="SUPFAM" id="SSF56801">
    <property type="entry name" value="Acetyl-CoA synthetase-like"/>
    <property type="match status" value="1"/>
</dbReference>
<dbReference type="RefSeq" id="WP_013805577.1">
    <property type="nucleotide sequence ID" value="NC_015564.1"/>
</dbReference>
<name>F6ELD6_HOYSD</name>
<accession>F6ELD6</accession>
<dbReference type="OrthoDB" id="9803968at2"/>
<gene>
    <name evidence="5" type="ordered locus">AS9A_0774</name>
</gene>
<feature type="domain" description="AMP-dependent synthetase/ligase" evidence="3">
    <location>
        <begin position="18"/>
        <end position="372"/>
    </location>
</feature>
<dbReference type="GO" id="GO:0031956">
    <property type="term" value="F:medium-chain fatty acid-CoA ligase activity"/>
    <property type="evidence" value="ECO:0007669"/>
    <property type="project" value="TreeGrafter"/>
</dbReference>
<evidence type="ECO:0000313" key="6">
    <source>
        <dbReference type="Proteomes" id="UP000009235"/>
    </source>
</evidence>
<reference evidence="5 6" key="1">
    <citation type="journal article" date="2011" name="J. Bacteriol.">
        <title>Complete genome sequence of Amycolicicoccus subflavus DQS3-9A1T, an actinomycete isolated from crude oil-polluted soil.</title>
        <authorList>
            <person name="Cai M."/>
            <person name="Chen W.M."/>
            <person name="Nie Y."/>
            <person name="Chi C.Q."/>
            <person name="Wang Y.N."/>
            <person name="Tang Y.Q."/>
            <person name="Li G.Y."/>
            <person name="Wu X.L."/>
        </authorList>
    </citation>
    <scope>NUCLEOTIDE SEQUENCE [LARGE SCALE GENOMIC DNA]</scope>
    <source>
        <strain evidence="6">DSM 45089 / DQS3-9A1</strain>
    </source>
</reference>